<dbReference type="AlphaFoldDB" id="A0A2P8D5M4"/>
<accession>A0A2P8D5M4</accession>
<dbReference type="Pfam" id="PF12680">
    <property type="entry name" value="SnoaL_2"/>
    <property type="match status" value="1"/>
</dbReference>
<protein>
    <recommendedName>
        <fullName evidence="1">SnoaL-like domain-containing protein</fullName>
    </recommendedName>
</protein>
<dbReference type="Gene3D" id="3.10.450.50">
    <property type="match status" value="1"/>
</dbReference>
<reference evidence="2 3" key="1">
    <citation type="submission" date="2018-03" db="EMBL/GenBank/DDBJ databases">
        <title>Genomic Encyclopedia of Type Strains, Phase III (KMG-III): the genomes of soil and plant-associated and newly described type strains.</title>
        <authorList>
            <person name="Whitman W."/>
        </authorList>
    </citation>
    <scope>NUCLEOTIDE SEQUENCE [LARGE SCALE GENOMIC DNA]</scope>
    <source>
        <strain evidence="2 3">CGMCC 1.12700</strain>
    </source>
</reference>
<keyword evidence="3" id="KW-1185">Reference proteome</keyword>
<feature type="domain" description="SnoaL-like" evidence="1">
    <location>
        <begin position="9"/>
        <end position="115"/>
    </location>
</feature>
<comment type="caution">
    <text evidence="2">The sequence shown here is derived from an EMBL/GenBank/DDBJ whole genome shotgun (WGS) entry which is preliminary data.</text>
</comment>
<evidence type="ECO:0000313" key="2">
    <source>
        <dbReference type="EMBL" id="PSK92511.1"/>
    </source>
</evidence>
<dbReference type="InterPro" id="IPR037401">
    <property type="entry name" value="SnoaL-like"/>
</dbReference>
<dbReference type="InterPro" id="IPR032710">
    <property type="entry name" value="NTF2-like_dom_sf"/>
</dbReference>
<gene>
    <name evidence="2" type="ORF">B0I18_10388</name>
</gene>
<dbReference type="OrthoDB" id="7859473at2"/>
<evidence type="ECO:0000259" key="1">
    <source>
        <dbReference type="Pfam" id="PF12680"/>
    </source>
</evidence>
<proteinExistence type="predicted"/>
<dbReference type="SUPFAM" id="SSF54427">
    <property type="entry name" value="NTF2-like"/>
    <property type="match status" value="1"/>
</dbReference>
<sequence length="132" mass="13931">MNTSAKETVIAFLTAVQQGNNATLAALLHPEVQWLQAGNNKTSGLKQNAGEVFAMVGHMFAATENTLRLAAIGQACVCGNQVAVTLHWQSSAPAATPLDVANIDMYTVEAGKITAVTVFSADTEQEDRVWGV</sequence>
<dbReference type="EMBL" id="PYGD01000003">
    <property type="protein sequence ID" value="PSK92511.1"/>
    <property type="molecule type" value="Genomic_DNA"/>
</dbReference>
<organism evidence="2 3">
    <name type="scientific">Taibaiella chishuiensis</name>
    <dbReference type="NCBI Taxonomy" id="1434707"/>
    <lineage>
        <taxon>Bacteria</taxon>
        <taxon>Pseudomonadati</taxon>
        <taxon>Bacteroidota</taxon>
        <taxon>Chitinophagia</taxon>
        <taxon>Chitinophagales</taxon>
        <taxon>Chitinophagaceae</taxon>
        <taxon>Taibaiella</taxon>
    </lineage>
</organism>
<name>A0A2P8D5M4_9BACT</name>
<dbReference type="RefSeq" id="WP_106522701.1">
    <property type="nucleotide sequence ID" value="NZ_PYGD01000003.1"/>
</dbReference>
<evidence type="ECO:0000313" key="3">
    <source>
        <dbReference type="Proteomes" id="UP000240572"/>
    </source>
</evidence>
<dbReference type="Proteomes" id="UP000240572">
    <property type="component" value="Unassembled WGS sequence"/>
</dbReference>